<protein>
    <submittedName>
        <fullName evidence="4">AMP-binding protein</fullName>
    </submittedName>
</protein>
<evidence type="ECO:0000259" key="2">
    <source>
        <dbReference type="Pfam" id="PF00501"/>
    </source>
</evidence>
<dbReference type="Gene3D" id="3.30.300.30">
    <property type="match status" value="1"/>
</dbReference>
<sequence>MNLAKWVEHAARAHPDVAATGWGKAIHRDYADMGARAARLAAGLRDNGPRGAGLAPGARVALLARNHPAYVEAMVAIWHAGLAVVPINNKLHRDEVAYILDAARVSHVLVTPDLAETVSGGRVAIDLEGAAYEALIADHDPMPVADVAPDDPAWLFYTSGTTGRPKGAILSHRNLMAMTAAYLADIAPIAPGDACLHAAPMSHGSGLYIVPHLAHAGTNVVPESGGFSPPEIVETLTAWPGTAMFAAPTMVNRLVRWEGEITETALANLKCIIYGGAPMYAEDAAAALGRLGPRLAQLYGQGESPMTITCLRREEIADRDHPDWRARLGSAGRPYFNTEVRVVDDDGRDVPTGESGEIVCRGNSVMLGYLDDPDATARTLRDGWLHTGDIGAFDASGFLILKDRSKDLIISGGTNIYPREVEEVLLTHPAVSECSVIGRPDPEWGEIVIAYIVGSATADTLDALCLDRMARFKRPKHYVHVDELPKSNYGKILKTELRALDTAREDAARGDVTRGTGTMEPVATKEMGT</sequence>
<proteinExistence type="predicted"/>
<keyword evidence="5" id="KW-1185">Reference proteome</keyword>
<gene>
    <name evidence="4" type="ORF">KAJ83_10125</name>
</gene>
<dbReference type="EMBL" id="JAGMWN010000004">
    <property type="protein sequence ID" value="MBP5857365.1"/>
    <property type="molecule type" value="Genomic_DNA"/>
</dbReference>
<dbReference type="InterPro" id="IPR050237">
    <property type="entry name" value="ATP-dep_AMP-bd_enzyme"/>
</dbReference>
<dbReference type="Pfam" id="PF13193">
    <property type="entry name" value="AMP-binding_C"/>
    <property type="match status" value="1"/>
</dbReference>
<comment type="caution">
    <text evidence="4">The sequence shown here is derived from an EMBL/GenBank/DDBJ whole genome shotgun (WGS) entry which is preliminary data.</text>
</comment>
<dbReference type="InterPro" id="IPR042099">
    <property type="entry name" value="ANL_N_sf"/>
</dbReference>
<dbReference type="RefSeq" id="WP_210681951.1">
    <property type="nucleotide sequence ID" value="NZ_JAGMWN010000004.1"/>
</dbReference>
<feature type="domain" description="AMP-binding enzyme C-terminal" evidence="3">
    <location>
        <begin position="420"/>
        <end position="491"/>
    </location>
</feature>
<dbReference type="InterPro" id="IPR020845">
    <property type="entry name" value="AMP-binding_CS"/>
</dbReference>
<dbReference type="Gene3D" id="3.40.50.12780">
    <property type="entry name" value="N-terminal domain of ligase-like"/>
    <property type="match status" value="1"/>
</dbReference>
<evidence type="ECO:0000256" key="1">
    <source>
        <dbReference type="SAM" id="MobiDB-lite"/>
    </source>
</evidence>
<dbReference type="PANTHER" id="PTHR43767">
    <property type="entry name" value="LONG-CHAIN-FATTY-ACID--COA LIGASE"/>
    <property type="match status" value="1"/>
</dbReference>
<dbReference type="GO" id="GO:0016877">
    <property type="term" value="F:ligase activity, forming carbon-sulfur bonds"/>
    <property type="evidence" value="ECO:0007669"/>
    <property type="project" value="UniProtKB-ARBA"/>
</dbReference>
<evidence type="ECO:0000313" key="5">
    <source>
        <dbReference type="Proteomes" id="UP000672602"/>
    </source>
</evidence>
<dbReference type="Proteomes" id="UP000672602">
    <property type="component" value="Unassembled WGS sequence"/>
</dbReference>
<dbReference type="InterPro" id="IPR025110">
    <property type="entry name" value="AMP-bd_C"/>
</dbReference>
<dbReference type="PROSITE" id="PS00455">
    <property type="entry name" value="AMP_BINDING"/>
    <property type="match status" value="1"/>
</dbReference>
<evidence type="ECO:0000259" key="3">
    <source>
        <dbReference type="Pfam" id="PF13193"/>
    </source>
</evidence>
<dbReference type="AlphaFoldDB" id="A0A8J7RZZ0"/>
<dbReference type="SUPFAM" id="SSF56801">
    <property type="entry name" value="Acetyl-CoA synthetase-like"/>
    <property type="match status" value="1"/>
</dbReference>
<accession>A0A8J7RZZ0</accession>
<dbReference type="Pfam" id="PF00501">
    <property type="entry name" value="AMP-binding"/>
    <property type="match status" value="1"/>
</dbReference>
<dbReference type="InterPro" id="IPR045851">
    <property type="entry name" value="AMP-bd_C_sf"/>
</dbReference>
<name>A0A8J7RZZ0_9PROT</name>
<evidence type="ECO:0000313" key="4">
    <source>
        <dbReference type="EMBL" id="MBP5857365.1"/>
    </source>
</evidence>
<reference evidence="4" key="1">
    <citation type="submission" date="2021-04" db="EMBL/GenBank/DDBJ databases">
        <authorList>
            <person name="Zhang D.-C."/>
        </authorList>
    </citation>
    <scope>NUCLEOTIDE SEQUENCE</scope>
    <source>
        <strain evidence="4">CGMCC 1.15697</strain>
    </source>
</reference>
<feature type="region of interest" description="Disordered" evidence="1">
    <location>
        <begin position="508"/>
        <end position="529"/>
    </location>
</feature>
<organism evidence="4 5">
    <name type="scientific">Marivibrio halodurans</name>
    <dbReference type="NCBI Taxonomy" id="2039722"/>
    <lineage>
        <taxon>Bacteria</taxon>
        <taxon>Pseudomonadati</taxon>
        <taxon>Pseudomonadota</taxon>
        <taxon>Alphaproteobacteria</taxon>
        <taxon>Rhodospirillales</taxon>
        <taxon>Rhodospirillaceae</taxon>
        <taxon>Marivibrio</taxon>
    </lineage>
</organism>
<feature type="domain" description="AMP-dependent synthetase/ligase" evidence="2">
    <location>
        <begin position="8"/>
        <end position="370"/>
    </location>
</feature>
<dbReference type="PANTHER" id="PTHR43767:SF7">
    <property type="entry name" value="MEDIUM_LONG-CHAIN-FATTY-ACID--COA LIGASE FADD8"/>
    <property type="match status" value="1"/>
</dbReference>
<dbReference type="InterPro" id="IPR000873">
    <property type="entry name" value="AMP-dep_synth/lig_dom"/>
</dbReference>